<dbReference type="GeneID" id="102717099"/>
<dbReference type="InterPro" id="IPR056789">
    <property type="entry name" value="LRR_R13L1-DRL21"/>
</dbReference>
<dbReference type="HOGENOM" id="CLU_000837_8_4_1"/>
<dbReference type="Gene3D" id="3.40.50.300">
    <property type="entry name" value="P-loop containing nucleotide triphosphate hydrolases"/>
    <property type="match status" value="1"/>
</dbReference>
<dbReference type="InterPro" id="IPR002182">
    <property type="entry name" value="NB-ARC"/>
</dbReference>
<dbReference type="GO" id="GO:0098542">
    <property type="term" value="P:defense response to other organism"/>
    <property type="evidence" value="ECO:0007669"/>
    <property type="project" value="TreeGrafter"/>
</dbReference>
<dbReference type="GO" id="GO:0043531">
    <property type="term" value="F:ADP binding"/>
    <property type="evidence" value="ECO:0007669"/>
    <property type="project" value="InterPro"/>
</dbReference>
<accession>J3N0P1</accession>
<protein>
    <submittedName>
        <fullName evidence="6">Uncharacterized protein</fullName>
    </submittedName>
</protein>
<feature type="domain" description="NB-ARC" evidence="3">
    <location>
        <begin position="172"/>
        <end position="335"/>
    </location>
</feature>
<dbReference type="EnsemblPlants" id="OB10G10890.1">
    <property type="protein sequence ID" value="OB10G10890.1"/>
    <property type="gene ID" value="OB10G10890"/>
</dbReference>
<evidence type="ECO:0000259" key="3">
    <source>
        <dbReference type="Pfam" id="PF00931"/>
    </source>
</evidence>
<feature type="domain" description="Disease resistance protein winged helix" evidence="4">
    <location>
        <begin position="423"/>
        <end position="502"/>
    </location>
</feature>
<dbReference type="SUPFAM" id="SSF52540">
    <property type="entry name" value="P-loop containing nucleoside triphosphate hydrolases"/>
    <property type="match status" value="1"/>
</dbReference>
<dbReference type="eggNOG" id="KOG4658">
    <property type="taxonomic scope" value="Eukaryota"/>
</dbReference>
<dbReference type="OMA" id="RNCYITG"/>
<dbReference type="InterPro" id="IPR058922">
    <property type="entry name" value="WHD_DRP"/>
</dbReference>
<organism evidence="6">
    <name type="scientific">Oryza brachyantha</name>
    <name type="common">malo sina</name>
    <dbReference type="NCBI Taxonomy" id="4533"/>
    <lineage>
        <taxon>Eukaryota</taxon>
        <taxon>Viridiplantae</taxon>
        <taxon>Streptophyta</taxon>
        <taxon>Embryophyta</taxon>
        <taxon>Tracheophyta</taxon>
        <taxon>Spermatophyta</taxon>
        <taxon>Magnoliopsida</taxon>
        <taxon>Liliopsida</taxon>
        <taxon>Poales</taxon>
        <taxon>Poaceae</taxon>
        <taxon>BOP clade</taxon>
        <taxon>Oryzoideae</taxon>
        <taxon>Oryzeae</taxon>
        <taxon>Oryzinae</taxon>
        <taxon>Oryza</taxon>
    </lineage>
</organism>
<keyword evidence="2" id="KW-0175">Coiled coil</keyword>
<dbReference type="Pfam" id="PF23559">
    <property type="entry name" value="WHD_DRP"/>
    <property type="match status" value="1"/>
</dbReference>
<keyword evidence="1" id="KW-0611">Plant defense</keyword>
<dbReference type="Pfam" id="PF25019">
    <property type="entry name" value="LRR_R13L1-DRL21"/>
    <property type="match status" value="1"/>
</dbReference>
<evidence type="ECO:0000259" key="5">
    <source>
        <dbReference type="Pfam" id="PF25019"/>
    </source>
</evidence>
<proteinExistence type="predicted"/>
<dbReference type="RefSeq" id="XP_015696920.1">
    <property type="nucleotide sequence ID" value="XM_015841434.1"/>
</dbReference>
<reference evidence="6" key="2">
    <citation type="submission" date="2013-04" db="UniProtKB">
        <authorList>
            <consortium name="EnsemblPlants"/>
        </authorList>
    </citation>
    <scope>IDENTIFICATION</scope>
</reference>
<dbReference type="PANTHER" id="PTHR23155">
    <property type="entry name" value="DISEASE RESISTANCE PROTEIN RP"/>
    <property type="match status" value="1"/>
</dbReference>
<dbReference type="InterPro" id="IPR036388">
    <property type="entry name" value="WH-like_DNA-bd_sf"/>
</dbReference>
<gene>
    <name evidence="6" type="primary">LOC102717099</name>
</gene>
<evidence type="ECO:0000313" key="7">
    <source>
        <dbReference type="Proteomes" id="UP000006038"/>
    </source>
</evidence>
<keyword evidence="7" id="KW-1185">Reference proteome</keyword>
<evidence type="ECO:0000256" key="2">
    <source>
        <dbReference type="SAM" id="Coils"/>
    </source>
</evidence>
<evidence type="ECO:0000259" key="4">
    <source>
        <dbReference type="Pfam" id="PF23559"/>
    </source>
</evidence>
<evidence type="ECO:0000256" key="1">
    <source>
        <dbReference type="ARBA" id="ARBA00022821"/>
    </source>
</evidence>
<feature type="domain" description="R13L1/DRL21-like LRR repeat region" evidence="5">
    <location>
        <begin position="717"/>
        <end position="841"/>
    </location>
</feature>
<name>J3N0P1_ORYBR</name>
<dbReference type="Gene3D" id="1.10.10.10">
    <property type="entry name" value="Winged helix-like DNA-binding domain superfamily/Winged helix DNA-binding domain"/>
    <property type="match status" value="1"/>
</dbReference>
<dbReference type="InterPro" id="IPR044974">
    <property type="entry name" value="Disease_R_plants"/>
</dbReference>
<dbReference type="Gene3D" id="3.80.10.10">
    <property type="entry name" value="Ribonuclease Inhibitor"/>
    <property type="match status" value="3"/>
</dbReference>
<evidence type="ECO:0000313" key="6">
    <source>
        <dbReference type="EnsemblPlants" id="OB10G10890.1"/>
    </source>
</evidence>
<dbReference type="PANTHER" id="PTHR23155:SF988">
    <property type="entry name" value="OS06G0707733 PROTEIN"/>
    <property type="match status" value="1"/>
</dbReference>
<sequence length="1331" mass="150844">MQLSKLAEDADNVLDKVDYYRIRDDIYHIQEAGDADGLFRRFTINARHALGKCRRSFTSSLSCRGAAAIATAAEPRPVEAEEVFFNRSMESERIKSLMAQMQPLCAKISNFLRLELMGGPTHSSSSTAALDTAAAFSERVITTTSTSLEANLYGRQELFYTATKEITGVREGLTVLPVLGPGGIGKTTFAQHLFNAVRVKKHFHVRIWVHVSLDFDMLRLTKEIFNSIVSGEQSRRSINVMEPQNLEQLHRQLEQMLQFKRFLLILDDVWSCGSEYKWNRFLAPFKKTMVKGSTVIVTTRSEETASMVKSGTVVDIRLDGLGPEAFWAFFLACAFGDQKPADNHKELLDIGREIVQKLKFSPLAAKTVGRLLKKDLSRQHWSRVLDSKAWENGISVNEIMPALKLSYDCLPFHLQKCFTFCALFPDDYQYQESELTHLWSALGVINCSGQNDRIRDIGMQYINGLLNSGIFQKVDGVKFSHEKGREVKHTYYVMHGLFHELARIISSRECLSIDCSNPSHEHTTPPSIRHLSIRTRCKSETADTAGSLKDEIINLKEQVCIANLHTLMFIGEFDERFSGAFKEVLQEIKHVRVLHLFQTMVEFLSPKLIHLRYLKIQASQNPMYTQLQTQTPAANDPQTSLPSSLPKYYHLRFLDLQDWTGMSTVPEHMHISHLIHLRQFLASKELQSSVAEVGKIKPLQELKKFQVQRENRDGFGLQQLGQLRDLGGALTISNLHKVKTRAEAEKAKLKLKRNLVRLKLVWDEAGTEQTEEEANSIEGLQPPENIRELCIKNHKGKTCPVWCHSAMSFKVLEVLHLHGVSWNPLPPFEQIPYLRKLKLENIAIENFETRGNCLENLKSIEFIGMLSMKTWVSTNLFTQLEQLKVSNCPQLIELPFSQNLQLLQTLRREGSRPDLQILRMTVWRQFQAFPLEQKSSTMPNLRELVVQDCPELYLPPLPYTSNLSPLPYTSNLQLVEVTRKQYKLLYNRYTLEVVSLDLDSNLCALGKLDNGLAFHHMQQLVRVTIKECSSVPLTTLQKLGSLEELAIEDCSSLSSGIGVNGVVQISIKHLVLSNCNITGKELSEILVCCPCLSLLEMEHCTGVTGLCMQKSSHGMDGDSGTGMLRFPSKFASTLRRLFIFSKNKLDLTVKGEVLSELVSLQWLQLGQCVLSSKDRCPANDELPLENNLKVLRAYGYDMHNLDGLMTTIATVMAGSKQLEELDICSISGVLDDPICRRLSDSLRRLTFRSDILVKDFTEAQDMALRRLTSVEELVFYGCNSLQSLPPSLRFLPSLKKLEVSFCHCEGDTRDLQKQCSDLRQDIKEVVLTFTP</sequence>
<dbReference type="Pfam" id="PF00931">
    <property type="entry name" value="NB-ARC"/>
    <property type="match status" value="1"/>
</dbReference>
<dbReference type="OrthoDB" id="827045at2759"/>
<dbReference type="Proteomes" id="UP000006038">
    <property type="component" value="Chromosome 10"/>
</dbReference>
<dbReference type="KEGG" id="obr:102717099"/>
<dbReference type="STRING" id="4533.J3N0P1"/>
<dbReference type="InterPro" id="IPR027417">
    <property type="entry name" value="P-loop_NTPase"/>
</dbReference>
<dbReference type="PRINTS" id="PR00364">
    <property type="entry name" value="DISEASERSIST"/>
</dbReference>
<dbReference type="SUPFAM" id="SSF52058">
    <property type="entry name" value="L domain-like"/>
    <property type="match status" value="2"/>
</dbReference>
<reference evidence="6" key="1">
    <citation type="journal article" date="2013" name="Nat. Commun.">
        <title>Whole-genome sequencing of Oryza brachyantha reveals mechanisms underlying Oryza genome evolution.</title>
        <authorList>
            <person name="Chen J."/>
            <person name="Huang Q."/>
            <person name="Gao D."/>
            <person name="Wang J."/>
            <person name="Lang Y."/>
            <person name="Liu T."/>
            <person name="Li B."/>
            <person name="Bai Z."/>
            <person name="Luis Goicoechea J."/>
            <person name="Liang C."/>
            <person name="Chen C."/>
            <person name="Zhang W."/>
            <person name="Sun S."/>
            <person name="Liao Y."/>
            <person name="Zhang X."/>
            <person name="Yang L."/>
            <person name="Song C."/>
            <person name="Wang M."/>
            <person name="Shi J."/>
            <person name="Liu G."/>
            <person name="Liu J."/>
            <person name="Zhou H."/>
            <person name="Zhou W."/>
            <person name="Yu Q."/>
            <person name="An N."/>
            <person name="Chen Y."/>
            <person name="Cai Q."/>
            <person name="Wang B."/>
            <person name="Liu B."/>
            <person name="Min J."/>
            <person name="Huang Y."/>
            <person name="Wu H."/>
            <person name="Li Z."/>
            <person name="Zhang Y."/>
            <person name="Yin Y."/>
            <person name="Song W."/>
            <person name="Jiang J."/>
            <person name="Jackson S.A."/>
            <person name="Wing R.A."/>
            <person name="Wang J."/>
            <person name="Chen M."/>
        </authorList>
    </citation>
    <scope>NUCLEOTIDE SEQUENCE [LARGE SCALE GENOMIC DNA]</scope>
    <source>
        <strain evidence="6">cv. IRGC 101232</strain>
    </source>
</reference>
<dbReference type="InterPro" id="IPR032675">
    <property type="entry name" value="LRR_dom_sf"/>
</dbReference>
<feature type="coiled-coil region" evidence="2">
    <location>
        <begin position="732"/>
        <end position="761"/>
    </location>
</feature>
<dbReference type="Gramene" id="OB10G10890.1">
    <property type="protein sequence ID" value="OB10G10890.1"/>
    <property type="gene ID" value="OB10G10890"/>
</dbReference>